<dbReference type="EMBL" id="JACHVB010000035">
    <property type="protein sequence ID" value="MBC2595200.1"/>
    <property type="molecule type" value="Genomic_DNA"/>
</dbReference>
<gene>
    <name evidence="1" type="ORF">H5P28_13110</name>
</gene>
<reference evidence="1 2" key="1">
    <citation type="submission" date="2020-07" db="EMBL/GenBank/DDBJ databases">
        <authorList>
            <person name="Feng X."/>
        </authorList>
    </citation>
    <scope>NUCLEOTIDE SEQUENCE [LARGE SCALE GENOMIC DNA]</scope>
    <source>
        <strain evidence="1 2">JCM31066</strain>
    </source>
</reference>
<dbReference type="AlphaFoldDB" id="A0A842HG81"/>
<protein>
    <submittedName>
        <fullName evidence="1">Uncharacterized protein</fullName>
    </submittedName>
</protein>
<proteinExistence type="predicted"/>
<comment type="caution">
    <text evidence="1">The sequence shown here is derived from an EMBL/GenBank/DDBJ whole genome shotgun (WGS) entry which is preliminary data.</text>
</comment>
<evidence type="ECO:0000313" key="2">
    <source>
        <dbReference type="Proteomes" id="UP000546464"/>
    </source>
</evidence>
<organism evidence="1 2">
    <name type="scientific">Ruficoccus amylovorans</name>
    <dbReference type="NCBI Taxonomy" id="1804625"/>
    <lineage>
        <taxon>Bacteria</taxon>
        <taxon>Pseudomonadati</taxon>
        <taxon>Verrucomicrobiota</taxon>
        <taxon>Opitutia</taxon>
        <taxon>Puniceicoccales</taxon>
        <taxon>Cerasicoccaceae</taxon>
        <taxon>Ruficoccus</taxon>
    </lineage>
</organism>
<dbReference type="Proteomes" id="UP000546464">
    <property type="component" value="Unassembled WGS sequence"/>
</dbReference>
<keyword evidence="2" id="KW-1185">Reference proteome</keyword>
<name>A0A842HG81_9BACT</name>
<sequence length="279" mass="29854">MAIALLAQYAGAQTTYLNDTFSDNNWQNQNLPSSAEWFQSFNNLSTVEVSTGNYALQNAPTSATVRQGVAYFTSSTAPATLNSTGEILNVSFDLTPTSGTPQSNINGLRFMLADSGSARITEQNSNPNLTLNGAYGFFINPTVQRVRVYNRTSESGSLLTSLGDQWGNALGDDTPADTFAMSQGTTYQVSIQFERLSNGDVSITYTTSDGNSSVSSTIVDSVYKNYSFDTFAFAWNNGFGDGTIDNVMISTAIPEVSGSSLILGSIALGLLALSRRSKR</sequence>
<accession>A0A842HG81</accession>
<evidence type="ECO:0000313" key="1">
    <source>
        <dbReference type="EMBL" id="MBC2595200.1"/>
    </source>
</evidence>
<dbReference type="RefSeq" id="WP_185676160.1">
    <property type="nucleotide sequence ID" value="NZ_JACHVB010000035.1"/>
</dbReference>